<proteinExistence type="predicted"/>
<evidence type="ECO:0000313" key="2">
    <source>
        <dbReference type="Proteomes" id="UP000076532"/>
    </source>
</evidence>
<reference evidence="1 2" key="1">
    <citation type="journal article" date="2016" name="Mol. Biol. Evol.">
        <title>Comparative Genomics of Early-Diverging Mushroom-Forming Fungi Provides Insights into the Origins of Lignocellulose Decay Capabilities.</title>
        <authorList>
            <person name="Nagy L.G."/>
            <person name="Riley R."/>
            <person name="Tritt A."/>
            <person name="Adam C."/>
            <person name="Daum C."/>
            <person name="Floudas D."/>
            <person name="Sun H."/>
            <person name="Yadav J.S."/>
            <person name="Pangilinan J."/>
            <person name="Larsson K.H."/>
            <person name="Matsuura K."/>
            <person name="Barry K."/>
            <person name="Labutti K."/>
            <person name="Kuo R."/>
            <person name="Ohm R.A."/>
            <person name="Bhattacharya S.S."/>
            <person name="Shirouzu T."/>
            <person name="Yoshinaga Y."/>
            <person name="Martin F.M."/>
            <person name="Grigoriev I.V."/>
            <person name="Hibbett D.S."/>
        </authorList>
    </citation>
    <scope>NUCLEOTIDE SEQUENCE [LARGE SCALE GENOMIC DNA]</scope>
    <source>
        <strain evidence="1 2">CBS 109695</strain>
    </source>
</reference>
<sequence>MANHIRSAKSGVDWTSAELVAYNIKVQRQSALDFFGYVPTTISNTVHPAFMDANLPADEALSEGTCRLVRYLDFATDPQRCQAAVGDFVKELLRVLGFERRGTLLRSRFAIPLTICGDTACVAQTAACLLHDAFTILLVIRQDKTDIGDMNPEPQVIAEAIATFQFNNDGRTRLGVEPLETMTIPAIAMIGTRPVFYKIPITQQLSDAVISGQYPANQTVVNKCTFSPPSGRLCEGMEVLETRREILKYYTAFKGVAEQCWSQFI</sequence>
<keyword evidence="2" id="KW-1185">Reference proteome</keyword>
<protein>
    <submittedName>
        <fullName evidence="1">Uncharacterized protein</fullName>
    </submittedName>
</protein>
<organism evidence="1 2">
    <name type="scientific">Athelia psychrophila</name>
    <dbReference type="NCBI Taxonomy" id="1759441"/>
    <lineage>
        <taxon>Eukaryota</taxon>
        <taxon>Fungi</taxon>
        <taxon>Dikarya</taxon>
        <taxon>Basidiomycota</taxon>
        <taxon>Agaricomycotina</taxon>
        <taxon>Agaricomycetes</taxon>
        <taxon>Agaricomycetidae</taxon>
        <taxon>Atheliales</taxon>
        <taxon>Atheliaceae</taxon>
        <taxon>Athelia</taxon>
    </lineage>
</organism>
<evidence type="ECO:0000313" key="1">
    <source>
        <dbReference type="EMBL" id="KZP25861.1"/>
    </source>
</evidence>
<name>A0A166P9G4_9AGAM</name>
<dbReference type="Proteomes" id="UP000076532">
    <property type="component" value="Unassembled WGS sequence"/>
</dbReference>
<gene>
    <name evidence="1" type="ORF">FIBSPDRAFT_855487</name>
</gene>
<dbReference type="EMBL" id="KV417518">
    <property type="protein sequence ID" value="KZP25861.1"/>
    <property type="molecule type" value="Genomic_DNA"/>
</dbReference>
<accession>A0A166P9G4</accession>
<dbReference type="AlphaFoldDB" id="A0A166P9G4"/>
<dbReference type="OrthoDB" id="3253976at2759"/>